<protein>
    <submittedName>
        <fullName evidence="1">Uncharacterized protein</fullName>
    </submittedName>
</protein>
<evidence type="ECO:0000313" key="1">
    <source>
        <dbReference type="EMBL" id="MBM9461553.1"/>
    </source>
</evidence>
<dbReference type="Proteomes" id="UP000663791">
    <property type="component" value="Unassembled WGS sequence"/>
</dbReference>
<accession>A0A938Y7J7</accession>
<comment type="caution">
    <text evidence="1">The sequence shown here is derived from an EMBL/GenBank/DDBJ whole genome shotgun (WGS) entry which is preliminary data.</text>
</comment>
<sequence>MHAARPATPGRAAQVLLHWLPLGAGAHFVAFNGRVYEALCARRQHRRPAPLFHAALSLRLGEASYVIEMGPAWGNTVPDRGVVVEGPVGLRVLGRSQLFRYEVRAWRGGSIPDLELAVGDPTVMSEDPVRASRLLELVDEVPSLTWGRDELGLGEMWNSNSIIAWLLLRSGHDLRRVRPPAGGRAPGWGSGIALAVR</sequence>
<organism evidence="1 2">
    <name type="scientific">Nocardioides faecalis</name>
    <dbReference type="NCBI Taxonomy" id="2803858"/>
    <lineage>
        <taxon>Bacteria</taxon>
        <taxon>Bacillati</taxon>
        <taxon>Actinomycetota</taxon>
        <taxon>Actinomycetes</taxon>
        <taxon>Propionibacteriales</taxon>
        <taxon>Nocardioidaceae</taxon>
        <taxon>Nocardioides</taxon>
    </lineage>
</organism>
<dbReference type="AlphaFoldDB" id="A0A938Y7J7"/>
<reference evidence="1" key="1">
    <citation type="submission" date="2021-01" db="EMBL/GenBank/DDBJ databases">
        <title>Novel species in genus Nocardioides.</title>
        <authorList>
            <person name="Zhang G."/>
        </authorList>
    </citation>
    <scope>NUCLEOTIDE SEQUENCE</scope>
    <source>
        <strain evidence="1">Zg-536</strain>
    </source>
</reference>
<keyword evidence="2" id="KW-1185">Reference proteome</keyword>
<dbReference type="EMBL" id="JAERTX010000019">
    <property type="protein sequence ID" value="MBM9461553.1"/>
    <property type="molecule type" value="Genomic_DNA"/>
</dbReference>
<name>A0A938Y7J7_9ACTN</name>
<evidence type="ECO:0000313" key="2">
    <source>
        <dbReference type="Proteomes" id="UP000663791"/>
    </source>
</evidence>
<gene>
    <name evidence="1" type="ORF">JK386_16755</name>
</gene>
<proteinExistence type="predicted"/>